<protein>
    <recommendedName>
        <fullName evidence="3">Toxin</fullName>
    </recommendedName>
</protein>
<organism evidence="1 2">
    <name type="scientific">Rothia nasimurium</name>
    <dbReference type="NCBI Taxonomy" id="85336"/>
    <lineage>
        <taxon>Bacteria</taxon>
        <taxon>Bacillati</taxon>
        <taxon>Actinomycetota</taxon>
        <taxon>Actinomycetes</taxon>
        <taxon>Micrococcales</taxon>
        <taxon>Micrococcaceae</taxon>
        <taxon>Rothia</taxon>
    </lineage>
</organism>
<dbReference type="AlphaFoldDB" id="A0A4Y9F2L0"/>
<sequence length="86" mass="9963">MKFIFLPSAAKHGYTETDALNAIKNYHRHKPRFEQSRIPNLPDPDLYIGPSLKGDLLEVMVYEVTPDIVIFHCMKLRGKTYTKTLQ</sequence>
<dbReference type="OrthoDB" id="3233171at2"/>
<evidence type="ECO:0000313" key="2">
    <source>
        <dbReference type="Proteomes" id="UP000297951"/>
    </source>
</evidence>
<gene>
    <name evidence="1" type="ORF">E4U03_07690</name>
</gene>
<evidence type="ECO:0008006" key="3">
    <source>
        <dbReference type="Google" id="ProtNLM"/>
    </source>
</evidence>
<reference evidence="1 2" key="1">
    <citation type="submission" date="2019-03" db="EMBL/GenBank/DDBJ databases">
        <title>Diversity of the mouse oral microbiome.</title>
        <authorList>
            <person name="Joseph S."/>
            <person name="Aduse-Opoku J."/>
            <person name="Curtis M."/>
            <person name="Wade W."/>
            <person name="Hashim A."/>
        </authorList>
    </citation>
    <scope>NUCLEOTIDE SEQUENCE [LARGE SCALE GENOMIC DNA]</scope>
    <source>
        <strain evidence="2">irhom_31</strain>
    </source>
</reference>
<proteinExistence type="predicted"/>
<dbReference type="Proteomes" id="UP000297951">
    <property type="component" value="Unassembled WGS sequence"/>
</dbReference>
<name>A0A4Y9F2L0_9MICC</name>
<accession>A0A4Y9F2L0</accession>
<evidence type="ECO:0000313" key="1">
    <source>
        <dbReference type="EMBL" id="TFU21884.1"/>
    </source>
</evidence>
<dbReference type="RefSeq" id="WP_135012972.1">
    <property type="nucleotide sequence ID" value="NZ_JADGLK010000025.1"/>
</dbReference>
<dbReference type="EMBL" id="SPQC01000025">
    <property type="protein sequence ID" value="TFU21884.1"/>
    <property type="molecule type" value="Genomic_DNA"/>
</dbReference>
<comment type="caution">
    <text evidence="1">The sequence shown here is derived from an EMBL/GenBank/DDBJ whole genome shotgun (WGS) entry which is preliminary data.</text>
</comment>